<dbReference type="AlphaFoldDB" id="A0A6J4I2K9"/>
<organism evidence="1">
    <name type="scientific">uncultured Blastococcus sp</name>
    <dbReference type="NCBI Taxonomy" id="217144"/>
    <lineage>
        <taxon>Bacteria</taxon>
        <taxon>Bacillati</taxon>
        <taxon>Actinomycetota</taxon>
        <taxon>Actinomycetes</taxon>
        <taxon>Geodermatophilales</taxon>
        <taxon>Geodermatophilaceae</taxon>
        <taxon>Blastococcus</taxon>
        <taxon>environmental samples</taxon>
    </lineage>
</organism>
<dbReference type="InterPro" id="IPR023895">
    <property type="entry name" value="Thiopep_bacteriocin_prcur"/>
</dbReference>
<accession>A0A6J4I2K9</accession>
<dbReference type="EMBL" id="CADCTI010000137">
    <property type="protein sequence ID" value="CAA9240685.1"/>
    <property type="molecule type" value="Genomic_DNA"/>
</dbReference>
<dbReference type="NCBIfam" id="NF033400">
    <property type="entry name" value="thiazolyl_B"/>
    <property type="match status" value="1"/>
</dbReference>
<evidence type="ECO:0008006" key="2">
    <source>
        <dbReference type="Google" id="ProtNLM"/>
    </source>
</evidence>
<gene>
    <name evidence="1" type="ORF">AVDCRST_MAG57-1588</name>
</gene>
<protein>
    <recommendedName>
        <fullName evidence="2">Thiazolylpeptide-type bacteriocin</fullName>
    </recommendedName>
</protein>
<dbReference type="NCBIfam" id="TIGR03892">
    <property type="entry name" value="thiopep_precurs"/>
    <property type="match status" value="1"/>
</dbReference>
<dbReference type="Pfam" id="PF19409">
    <property type="entry name" value="Thiopep_pre"/>
    <property type="match status" value="1"/>
</dbReference>
<evidence type="ECO:0000313" key="1">
    <source>
        <dbReference type="EMBL" id="CAA9240685.1"/>
    </source>
</evidence>
<reference evidence="1" key="1">
    <citation type="submission" date="2020-02" db="EMBL/GenBank/DDBJ databases">
        <authorList>
            <person name="Meier V. D."/>
        </authorList>
    </citation>
    <scope>NUCLEOTIDE SEQUENCE</scope>
    <source>
        <strain evidence="1">AVDCRST_MAG57</strain>
    </source>
</reference>
<name>A0A6J4I2K9_9ACTN</name>
<sequence>MNENTGTIGDTGTMFEAFGIEELQVLDVAQGVALPEMGASRGDSFCCSSSSSSCCCC</sequence>
<proteinExistence type="predicted"/>